<protein>
    <submittedName>
        <fullName evidence="2">Uncharacterized protein</fullName>
    </submittedName>
</protein>
<sequence>QILQLRGLAKNYWREHDLEFLRRQHLHSRLRRLQRGDSGQRFLQERLQPRRHPLLSGEHPDVHAVQYQGLPRHHQDRQESTHRSDQRQIHHALSGRVPCNQPAVVLCVTDKHTACRDRSLMLTLTR</sequence>
<dbReference type="EMBL" id="RQTK01000007">
    <property type="protein sequence ID" value="RUS91689.1"/>
    <property type="molecule type" value="Genomic_DNA"/>
</dbReference>
<feature type="region of interest" description="Disordered" evidence="1">
    <location>
        <begin position="69"/>
        <end position="94"/>
    </location>
</feature>
<name>A0A3S1A136_ELYCH</name>
<organism evidence="2 3">
    <name type="scientific">Elysia chlorotica</name>
    <name type="common">Eastern emerald elysia</name>
    <name type="synonym">Sea slug</name>
    <dbReference type="NCBI Taxonomy" id="188477"/>
    <lineage>
        <taxon>Eukaryota</taxon>
        <taxon>Metazoa</taxon>
        <taxon>Spiralia</taxon>
        <taxon>Lophotrochozoa</taxon>
        <taxon>Mollusca</taxon>
        <taxon>Gastropoda</taxon>
        <taxon>Heterobranchia</taxon>
        <taxon>Euthyneura</taxon>
        <taxon>Panpulmonata</taxon>
        <taxon>Sacoglossa</taxon>
        <taxon>Placobranchoidea</taxon>
        <taxon>Plakobranchidae</taxon>
        <taxon>Elysia</taxon>
    </lineage>
</organism>
<evidence type="ECO:0000313" key="2">
    <source>
        <dbReference type="EMBL" id="RUS91689.1"/>
    </source>
</evidence>
<dbReference type="Proteomes" id="UP000271974">
    <property type="component" value="Unassembled WGS sequence"/>
</dbReference>
<dbReference type="AlphaFoldDB" id="A0A3S1A136"/>
<reference evidence="2 3" key="1">
    <citation type="submission" date="2019-01" db="EMBL/GenBank/DDBJ databases">
        <title>A draft genome assembly of the solar-powered sea slug Elysia chlorotica.</title>
        <authorList>
            <person name="Cai H."/>
            <person name="Li Q."/>
            <person name="Fang X."/>
            <person name="Li J."/>
            <person name="Curtis N.E."/>
            <person name="Altenburger A."/>
            <person name="Shibata T."/>
            <person name="Feng M."/>
            <person name="Maeda T."/>
            <person name="Schwartz J.A."/>
            <person name="Shigenobu S."/>
            <person name="Lundholm N."/>
            <person name="Nishiyama T."/>
            <person name="Yang H."/>
            <person name="Hasebe M."/>
            <person name="Li S."/>
            <person name="Pierce S.K."/>
            <person name="Wang J."/>
        </authorList>
    </citation>
    <scope>NUCLEOTIDE SEQUENCE [LARGE SCALE GENOMIC DNA]</scope>
    <source>
        <strain evidence="2">EC2010</strain>
        <tissue evidence="2">Whole organism of an adult</tissue>
    </source>
</reference>
<comment type="caution">
    <text evidence="2">The sequence shown here is derived from an EMBL/GenBank/DDBJ whole genome shotgun (WGS) entry which is preliminary data.</text>
</comment>
<feature type="non-terminal residue" evidence="2">
    <location>
        <position position="1"/>
    </location>
</feature>
<gene>
    <name evidence="2" type="ORF">EGW08_000515</name>
</gene>
<evidence type="ECO:0000256" key="1">
    <source>
        <dbReference type="SAM" id="MobiDB-lite"/>
    </source>
</evidence>
<proteinExistence type="predicted"/>
<feature type="compositionally biased region" description="Basic and acidic residues" evidence="1">
    <location>
        <begin position="76"/>
        <end position="88"/>
    </location>
</feature>
<keyword evidence="3" id="KW-1185">Reference proteome</keyword>
<accession>A0A3S1A136</accession>
<evidence type="ECO:0000313" key="3">
    <source>
        <dbReference type="Proteomes" id="UP000271974"/>
    </source>
</evidence>